<evidence type="ECO:0000256" key="3">
    <source>
        <dbReference type="ARBA" id="ARBA00012438"/>
    </source>
</evidence>
<evidence type="ECO:0000256" key="12">
    <source>
        <dbReference type="SAM" id="Phobius"/>
    </source>
</evidence>
<evidence type="ECO:0000256" key="10">
    <source>
        <dbReference type="ARBA" id="ARBA00023136"/>
    </source>
</evidence>
<keyword evidence="16" id="KW-1185">Reference proteome</keyword>
<evidence type="ECO:0000313" key="16">
    <source>
        <dbReference type="Proteomes" id="UP000317303"/>
    </source>
</evidence>
<dbReference type="SUPFAM" id="SSF55874">
    <property type="entry name" value="ATPase domain of HSP90 chaperone/DNA topoisomerase II/histidine kinase"/>
    <property type="match status" value="1"/>
</dbReference>
<dbReference type="SMART" id="SM00387">
    <property type="entry name" value="HATPase_c"/>
    <property type="match status" value="1"/>
</dbReference>
<gene>
    <name evidence="15" type="ORF">JD82_02427</name>
</gene>
<dbReference type="PROSITE" id="PS50109">
    <property type="entry name" value="HIS_KIN"/>
    <property type="match status" value="1"/>
</dbReference>
<dbReference type="InterPro" id="IPR003660">
    <property type="entry name" value="HAMP_dom"/>
</dbReference>
<dbReference type="Gene3D" id="3.30.565.10">
    <property type="entry name" value="Histidine kinase-like ATPase, C-terminal domain"/>
    <property type="match status" value="1"/>
</dbReference>
<evidence type="ECO:0000256" key="6">
    <source>
        <dbReference type="ARBA" id="ARBA00022692"/>
    </source>
</evidence>
<dbReference type="InterPro" id="IPR050428">
    <property type="entry name" value="TCS_sensor_his_kinase"/>
</dbReference>
<keyword evidence="4" id="KW-0597">Phosphoprotein</keyword>
<dbReference type="AlphaFoldDB" id="A0A660CHS1"/>
<keyword evidence="7 15" id="KW-0418">Kinase</keyword>
<dbReference type="Pfam" id="PF00512">
    <property type="entry name" value="HisKA"/>
    <property type="match status" value="1"/>
</dbReference>
<dbReference type="InterPro" id="IPR005467">
    <property type="entry name" value="His_kinase_dom"/>
</dbReference>
<evidence type="ECO:0000259" key="13">
    <source>
        <dbReference type="PROSITE" id="PS50109"/>
    </source>
</evidence>
<feature type="domain" description="Histidine kinase" evidence="13">
    <location>
        <begin position="272"/>
        <end position="483"/>
    </location>
</feature>
<sequence>MTGRRFARRWLLGWRRRGLRVRITAVTTLVAAVVLLGLAFAGGRWVEPWLVDGVDADLRAAASTAAHGVEDSGVEHSGGEPDGAGRVPDEDSSLARTASGDAPAEVSTTDGIPIRVLDTAGDPVDGGARPALDDEHVAELKAGLAVTVAGRDGAVPVRWAGTVATAPDGTQLLVAAQAPLAGQDSATAEAGRWLVGGALAGALLVGVVTWLVTGAALRPVGRMRRSLRALPSGGRLPEPASADELGALTAEFNGLLARYDEVGERLRRFTGDAAHELRSPVASVRVQAEVGVAAGDGAVAQETLADILVEAERLSTLLDGLLTLARADAGELPTAEPVELVTEVRAAVERGRGTADQPDVRVSVLVPEAWAWAAPSEVELVLDNLLRNAARHAASSVVVSVLATRAWVRVVVDDDGPGVDPEHRGRVFDRFYRASDDRARSSGGTGLGLALVAEAMRRRGGRVVVGESPDGGARFEVSWRRHDRRS</sequence>
<evidence type="ECO:0000256" key="9">
    <source>
        <dbReference type="ARBA" id="ARBA00023012"/>
    </source>
</evidence>
<dbReference type="Gene3D" id="6.10.340.10">
    <property type="match status" value="1"/>
</dbReference>
<dbReference type="InterPro" id="IPR003594">
    <property type="entry name" value="HATPase_dom"/>
</dbReference>
<dbReference type="SMART" id="SM00388">
    <property type="entry name" value="HisKA"/>
    <property type="match status" value="1"/>
</dbReference>
<protein>
    <recommendedName>
        <fullName evidence="3">histidine kinase</fullName>
        <ecNumber evidence="3">2.7.13.3</ecNumber>
    </recommendedName>
</protein>
<dbReference type="SUPFAM" id="SSF47384">
    <property type="entry name" value="Homodimeric domain of signal transducing histidine kinase"/>
    <property type="match status" value="1"/>
</dbReference>
<organism evidence="15 16">
    <name type="scientific">Prauserella rugosa</name>
    <dbReference type="NCBI Taxonomy" id="43354"/>
    <lineage>
        <taxon>Bacteria</taxon>
        <taxon>Bacillati</taxon>
        <taxon>Actinomycetota</taxon>
        <taxon>Actinomycetes</taxon>
        <taxon>Pseudonocardiales</taxon>
        <taxon>Pseudonocardiaceae</taxon>
        <taxon>Prauserella</taxon>
    </lineage>
</organism>
<name>A0A660CHS1_9PSEU</name>
<evidence type="ECO:0000256" key="11">
    <source>
        <dbReference type="SAM" id="MobiDB-lite"/>
    </source>
</evidence>
<evidence type="ECO:0000259" key="14">
    <source>
        <dbReference type="PROSITE" id="PS50885"/>
    </source>
</evidence>
<dbReference type="InterPro" id="IPR004358">
    <property type="entry name" value="Sig_transdc_His_kin-like_C"/>
</dbReference>
<dbReference type="Proteomes" id="UP000317303">
    <property type="component" value="Unassembled WGS sequence"/>
</dbReference>
<evidence type="ECO:0000256" key="1">
    <source>
        <dbReference type="ARBA" id="ARBA00000085"/>
    </source>
</evidence>
<feature type="region of interest" description="Disordered" evidence="11">
    <location>
        <begin position="66"/>
        <end position="120"/>
    </location>
</feature>
<feature type="domain" description="HAMP" evidence="14">
    <location>
        <begin position="214"/>
        <end position="264"/>
    </location>
</feature>
<keyword evidence="6 12" id="KW-0812">Transmembrane</keyword>
<evidence type="ECO:0000313" key="15">
    <source>
        <dbReference type="EMBL" id="TWH20581.1"/>
    </source>
</evidence>
<dbReference type="EC" id="2.7.13.3" evidence="3"/>
<dbReference type="EMBL" id="VLJV01000001">
    <property type="protein sequence ID" value="TWH20581.1"/>
    <property type="molecule type" value="Genomic_DNA"/>
</dbReference>
<keyword evidence="9" id="KW-0902">Two-component regulatory system</keyword>
<evidence type="ECO:0000256" key="5">
    <source>
        <dbReference type="ARBA" id="ARBA00022679"/>
    </source>
</evidence>
<feature type="transmembrane region" description="Helical" evidence="12">
    <location>
        <begin position="193"/>
        <end position="217"/>
    </location>
</feature>
<dbReference type="Gene3D" id="1.10.287.130">
    <property type="match status" value="1"/>
</dbReference>
<keyword evidence="5" id="KW-0808">Transferase</keyword>
<dbReference type="PRINTS" id="PR00344">
    <property type="entry name" value="BCTRLSENSOR"/>
</dbReference>
<evidence type="ECO:0000256" key="2">
    <source>
        <dbReference type="ARBA" id="ARBA00004236"/>
    </source>
</evidence>
<reference evidence="15 16" key="1">
    <citation type="submission" date="2019-07" db="EMBL/GenBank/DDBJ databases">
        <title>R&amp;d 2014.</title>
        <authorList>
            <person name="Klenk H.-P."/>
        </authorList>
    </citation>
    <scope>NUCLEOTIDE SEQUENCE [LARGE SCALE GENOMIC DNA]</scope>
    <source>
        <strain evidence="15 16">DSM 43194</strain>
    </source>
</reference>
<dbReference type="GO" id="GO:0000155">
    <property type="term" value="F:phosphorelay sensor kinase activity"/>
    <property type="evidence" value="ECO:0007669"/>
    <property type="project" value="InterPro"/>
</dbReference>
<feature type="transmembrane region" description="Helical" evidence="12">
    <location>
        <begin position="21"/>
        <end position="41"/>
    </location>
</feature>
<keyword evidence="8 12" id="KW-1133">Transmembrane helix</keyword>
<dbReference type="PANTHER" id="PTHR45436:SF5">
    <property type="entry name" value="SENSOR HISTIDINE KINASE TRCS"/>
    <property type="match status" value="1"/>
</dbReference>
<comment type="caution">
    <text evidence="15">The sequence shown here is derived from an EMBL/GenBank/DDBJ whole genome shotgun (WGS) entry which is preliminary data.</text>
</comment>
<dbReference type="CDD" id="cd00082">
    <property type="entry name" value="HisKA"/>
    <property type="match status" value="1"/>
</dbReference>
<dbReference type="PANTHER" id="PTHR45436">
    <property type="entry name" value="SENSOR HISTIDINE KINASE YKOH"/>
    <property type="match status" value="1"/>
</dbReference>
<dbReference type="InterPro" id="IPR003661">
    <property type="entry name" value="HisK_dim/P_dom"/>
</dbReference>
<comment type="catalytic activity">
    <reaction evidence="1">
        <text>ATP + protein L-histidine = ADP + protein N-phospho-L-histidine.</text>
        <dbReference type="EC" id="2.7.13.3"/>
    </reaction>
</comment>
<evidence type="ECO:0000256" key="4">
    <source>
        <dbReference type="ARBA" id="ARBA00022553"/>
    </source>
</evidence>
<feature type="compositionally biased region" description="Basic and acidic residues" evidence="11">
    <location>
        <begin position="68"/>
        <end position="79"/>
    </location>
</feature>
<evidence type="ECO:0000256" key="8">
    <source>
        <dbReference type="ARBA" id="ARBA00022989"/>
    </source>
</evidence>
<accession>A0A660CHS1</accession>
<proteinExistence type="predicted"/>
<dbReference type="PROSITE" id="PS50885">
    <property type="entry name" value="HAMP"/>
    <property type="match status" value="1"/>
</dbReference>
<dbReference type="GO" id="GO:0005886">
    <property type="term" value="C:plasma membrane"/>
    <property type="evidence" value="ECO:0007669"/>
    <property type="project" value="UniProtKB-SubCell"/>
</dbReference>
<dbReference type="InterPro" id="IPR036890">
    <property type="entry name" value="HATPase_C_sf"/>
</dbReference>
<comment type="subcellular location">
    <subcellularLocation>
        <location evidence="2">Cell membrane</location>
    </subcellularLocation>
</comment>
<dbReference type="RefSeq" id="WP_246134768.1">
    <property type="nucleotide sequence ID" value="NZ_JOIJ01000031.1"/>
</dbReference>
<dbReference type="InterPro" id="IPR036097">
    <property type="entry name" value="HisK_dim/P_sf"/>
</dbReference>
<evidence type="ECO:0000256" key="7">
    <source>
        <dbReference type="ARBA" id="ARBA00022777"/>
    </source>
</evidence>
<keyword evidence="10 12" id="KW-0472">Membrane</keyword>
<dbReference type="Pfam" id="PF02518">
    <property type="entry name" value="HATPase_c"/>
    <property type="match status" value="1"/>
</dbReference>